<dbReference type="AlphaFoldDB" id="A0A7J7HM18"/>
<keyword evidence="3" id="KW-1185">Reference proteome</keyword>
<reference evidence="2 3" key="2">
    <citation type="submission" date="2020-07" db="EMBL/GenBank/DDBJ databases">
        <title>Genome assembly of wild tea tree DASZ reveals pedigree and selection history of tea varieties.</title>
        <authorList>
            <person name="Zhang W."/>
        </authorList>
    </citation>
    <scope>NUCLEOTIDE SEQUENCE [LARGE SCALE GENOMIC DNA]</scope>
    <source>
        <strain evidence="3">cv. G240</strain>
        <tissue evidence="2">Leaf</tissue>
    </source>
</reference>
<evidence type="ECO:0000313" key="3">
    <source>
        <dbReference type="Proteomes" id="UP000593564"/>
    </source>
</evidence>
<keyword evidence="1" id="KW-0472">Membrane</keyword>
<feature type="transmembrane region" description="Helical" evidence="1">
    <location>
        <begin position="162"/>
        <end position="184"/>
    </location>
</feature>
<name>A0A7J7HM18_CAMSI</name>
<organism evidence="2 3">
    <name type="scientific">Camellia sinensis</name>
    <name type="common">Tea plant</name>
    <name type="synonym">Thea sinensis</name>
    <dbReference type="NCBI Taxonomy" id="4442"/>
    <lineage>
        <taxon>Eukaryota</taxon>
        <taxon>Viridiplantae</taxon>
        <taxon>Streptophyta</taxon>
        <taxon>Embryophyta</taxon>
        <taxon>Tracheophyta</taxon>
        <taxon>Spermatophyta</taxon>
        <taxon>Magnoliopsida</taxon>
        <taxon>eudicotyledons</taxon>
        <taxon>Gunneridae</taxon>
        <taxon>Pentapetalae</taxon>
        <taxon>asterids</taxon>
        <taxon>Ericales</taxon>
        <taxon>Theaceae</taxon>
        <taxon>Camellia</taxon>
    </lineage>
</organism>
<dbReference type="PANTHER" id="PTHR31061">
    <property type="entry name" value="LD22376P"/>
    <property type="match status" value="1"/>
</dbReference>
<evidence type="ECO:0000256" key="1">
    <source>
        <dbReference type="SAM" id="Phobius"/>
    </source>
</evidence>
<keyword evidence="1" id="KW-1133">Transmembrane helix</keyword>
<evidence type="ECO:0000313" key="2">
    <source>
        <dbReference type="EMBL" id="KAF5953028.1"/>
    </source>
</evidence>
<protein>
    <submittedName>
        <fullName evidence="2">Uncharacterized protein</fullName>
    </submittedName>
</protein>
<sequence>MLFCRCIACALLVVYLGLSYGLYVPDWKFELLSSTSMPPTNESLVYTECNISFIGQLSDNSPSWCHAPFDPEDILSLLNLQGVVMCAADTLYLKFLDSYCDVHNWTLVWPHSWTITGSLAFHKTQLDHKERLYNWCIFSFSFLGIGLFLALVGISLNKPLYTISYMLVTSASAGITFSALYMLVSSKQ</sequence>
<reference evidence="3" key="1">
    <citation type="journal article" date="2020" name="Nat. Commun.">
        <title>Genome assembly of wild tea tree DASZ reveals pedigree and selection history of tea varieties.</title>
        <authorList>
            <person name="Zhang W."/>
            <person name="Zhang Y."/>
            <person name="Qiu H."/>
            <person name="Guo Y."/>
            <person name="Wan H."/>
            <person name="Zhang X."/>
            <person name="Scossa F."/>
            <person name="Alseekh S."/>
            <person name="Zhang Q."/>
            <person name="Wang P."/>
            <person name="Xu L."/>
            <person name="Schmidt M.H."/>
            <person name="Jia X."/>
            <person name="Li D."/>
            <person name="Zhu A."/>
            <person name="Guo F."/>
            <person name="Chen W."/>
            <person name="Ni D."/>
            <person name="Usadel B."/>
            <person name="Fernie A.R."/>
            <person name="Wen W."/>
        </authorList>
    </citation>
    <scope>NUCLEOTIDE SEQUENCE [LARGE SCALE GENOMIC DNA]</scope>
    <source>
        <strain evidence="3">cv. G240</strain>
    </source>
</reference>
<feature type="transmembrane region" description="Helical" evidence="1">
    <location>
        <begin position="132"/>
        <end position="156"/>
    </location>
</feature>
<dbReference type="PANTHER" id="PTHR31061:SF28">
    <property type="entry name" value="HEPARAN-ALPHA-GLUCOSAMINIDE N-ACETYLTRANSFERASE-LIKE"/>
    <property type="match status" value="1"/>
</dbReference>
<dbReference type="EMBL" id="JACBKZ010000004">
    <property type="protein sequence ID" value="KAF5953028.1"/>
    <property type="molecule type" value="Genomic_DNA"/>
</dbReference>
<gene>
    <name evidence="2" type="ORF">HYC85_010972</name>
</gene>
<accession>A0A7J7HM18</accession>
<keyword evidence="1" id="KW-0812">Transmembrane</keyword>
<feature type="transmembrane region" description="Helical" evidence="1">
    <location>
        <begin position="74"/>
        <end position="93"/>
    </location>
</feature>
<dbReference type="Proteomes" id="UP000593564">
    <property type="component" value="Unassembled WGS sequence"/>
</dbReference>
<proteinExistence type="predicted"/>
<comment type="caution">
    <text evidence="2">The sequence shown here is derived from an EMBL/GenBank/DDBJ whole genome shotgun (WGS) entry which is preliminary data.</text>
</comment>